<name>A0A0W1AZB3_9BACL</name>
<evidence type="ECO:0000313" key="2">
    <source>
        <dbReference type="Proteomes" id="UP000054709"/>
    </source>
</evidence>
<dbReference type="Proteomes" id="UP000054709">
    <property type="component" value="Unassembled WGS sequence"/>
</dbReference>
<gene>
    <name evidence="1" type="ORF">UQ64_14525</name>
</gene>
<organism evidence="1 2">
    <name type="scientific">Paenibacillus etheri</name>
    <dbReference type="NCBI Taxonomy" id="1306852"/>
    <lineage>
        <taxon>Bacteria</taxon>
        <taxon>Bacillati</taxon>
        <taxon>Bacillota</taxon>
        <taxon>Bacilli</taxon>
        <taxon>Bacillales</taxon>
        <taxon>Paenibacillaceae</taxon>
        <taxon>Paenibacillus</taxon>
    </lineage>
</organism>
<dbReference type="OrthoDB" id="9957443at2"/>
<evidence type="ECO:0000313" key="1">
    <source>
        <dbReference type="EMBL" id="KTD86666.1"/>
    </source>
</evidence>
<accession>A0A0W1AZB3</accession>
<proteinExistence type="predicted"/>
<dbReference type="AlphaFoldDB" id="A0A0W1AZB3"/>
<comment type="caution">
    <text evidence="1">The sequence shown here is derived from an EMBL/GenBank/DDBJ whole genome shotgun (WGS) entry which is preliminary data.</text>
</comment>
<reference evidence="1 2" key="1">
    <citation type="journal article" date="2015" name="Int. Biodeterior. Biodegradation">
        <title>Physiological and genetic screening methods for the isolation of methyl tert-butyl ether-degrading bacteria for bioremediation purposes.</title>
        <authorList>
            <person name="Guisado I.M."/>
            <person name="Purswani J."/>
            <person name="Gonzalez Lopez J."/>
            <person name="Pozo C."/>
        </authorList>
    </citation>
    <scope>NUCLEOTIDE SEQUENCE [LARGE SCALE GENOMIC DNA]</scope>
    <source>
        <strain evidence="1 2">SH7</strain>
    </source>
</reference>
<keyword evidence="2" id="KW-1185">Reference proteome</keyword>
<dbReference type="EMBL" id="LCZJ02000019">
    <property type="protein sequence ID" value="KTD86666.1"/>
    <property type="molecule type" value="Genomic_DNA"/>
</dbReference>
<protein>
    <submittedName>
        <fullName evidence="1">Uncharacterized protein</fullName>
    </submittedName>
</protein>
<sequence length="65" mass="7213">MLIDQGFDFETDGSCSISGLWIGVGGQEHSPIRTRAWRGFSILWGQVLVLCLGQELDPISDFMII</sequence>